<evidence type="ECO:0000313" key="3">
    <source>
        <dbReference type="Proteomes" id="UP001271007"/>
    </source>
</evidence>
<dbReference type="InterPro" id="IPR050471">
    <property type="entry name" value="AB_hydrolase"/>
</dbReference>
<name>A0AAJ0DQS1_9PEZI</name>
<evidence type="ECO:0000313" key="2">
    <source>
        <dbReference type="EMBL" id="KAK3055128.1"/>
    </source>
</evidence>
<dbReference type="InterPro" id="IPR000073">
    <property type="entry name" value="AB_hydrolase_1"/>
</dbReference>
<comment type="caution">
    <text evidence="2">The sequence shown here is derived from an EMBL/GenBank/DDBJ whole genome shotgun (WGS) entry which is preliminary data.</text>
</comment>
<dbReference type="PANTHER" id="PTHR43433">
    <property type="entry name" value="HYDROLASE, ALPHA/BETA FOLD FAMILY PROTEIN"/>
    <property type="match status" value="1"/>
</dbReference>
<organism evidence="2 3">
    <name type="scientific">Extremus antarcticus</name>
    <dbReference type="NCBI Taxonomy" id="702011"/>
    <lineage>
        <taxon>Eukaryota</taxon>
        <taxon>Fungi</taxon>
        <taxon>Dikarya</taxon>
        <taxon>Ascomycota</taxon>
        <taxon>Pezizomycotina</taxon>
        <taxon>Dothideomycetes</taxon>
        <taxon>Dothideomycetidae</taxon>
        <taxon>Mycosphaerellales</taxon>
        <taxon>Extremaceae</taxon>
        <taxon>Extremus</taxon>
    </lineage>
</organism>
<gene>
    <name evidence="2" type="ORF">LTR09_003681</name>
</gene>
<keyword evidence="3" id="KW-1185">Reference proteome</keyword>
<dbReference type="Proteomes" id="UP001271007">
    <property type="component" value="Unassembled WGS sequence"/>
</dbReference>
<reference evidence="2" key="1">
    <citation type="submission" date="2023-04" db="EMBL/GenBank/DDBJ databases">
        <title>Black Yeasts Isolated from many extreme environments.</title>
        <authorList>
            <person name="Coleine C."/>
            <person name="Stajich J.E."/>
            <person name="Selbmann L."/>
        </authorList>
    </citation>
    <scope>NUCLEOTIDE SEQUENCE</scope>
    <source>
        <strain evidence="2">CCFEE 5312</strain>
    </source>
</reference>
<accession>A0AAJ0DQS1</accession>
<dbReference type="PRINTS" id="PR00111">
    <property type="entry name" value="ABHYDROLASE"/>
</dbReference>
<feature type="domain" description="AB hydrolase-1" evidence="1">
    <location>
        <begin position="2"/>
        <end position="166"/>
    </location>
</feature>
<dbReference type="PANTHER" id="PTHR43433:SF3">
    <property type="entry name" value="NON-HEME CHLOROPEROXIDASE"/>
    <property type="match status" value="1"/>
</dbReference>
<sequence>MLVGHSTGGGEVARYCGRHGTKRVAKAILISAISPLMLQTDANPDGLPKSVFDGFRAGMNEDRAQFFIDVPTGPFFGCNRPGAEVSQGMIWSWWQQGMIASFKGAYDCITVFSETDSTEDLKGMEIPVLLLHGDDDQIVPIDTSARAGIKLLPNGRLKEYPGGAHALPNLNAQEINKDLLDFLKGGKVMEWCSRWTLISLDR</sequence>
<dbReference type="AlphaFoldDB" id="A0AAJ0DQS1"/>
<evidence type="ECO:0000259" key="1">
    <source>
        <dbReference type="Pfam" id="PF00561"/>
    </source>
</evidence>
<proteinExistence type="predicted"/>
<protein>
    <recommendedName>
        <fullName evidence="1">AB hydrolase-1 domain-containing protein</fullName>
    </recommendedName>
</protein>
<dbReference type="EMBL" id="JAWDJX010000009">
    <property type="protein sequence ID" value="KAK3055128.1"/>
    <property type="molecule type" value="Genomic_DNA"/>
</dbReference>
<dbReference type="Gene3D" id="3.40.50.1820">
    <property type="entry name" value="alpha/beta hydrolase"/>
    <property type="match status" value="1"/>
</dbReference>
<dbReference type="Pfam" id="PF00561">
    <property type="entry name" value="Abhydrolase_1"/>
    <property type="match status" value="1"/>
</dbReference>
<dbReference type="InterPro" id="IPR029058">
    <property type="entry name" value="AB_hydrolase_fold"/>
</dbReference>
<dbReference type="SUPFAM" id="SSF53474">
    <property type="entry name" value="alpha/beta-Hydrolases"/>
    <property type="match status" value="1"/>
</dbReference>